<sequence>MKEVGGQNIAQKCAAGWSRKRAHAQINKQRILLFNPFQRHVQFVDLQTAQVIRIQRKRSTFKPYRQRIQQVLYRHNRNSAGQENVHQPLSRPNLALSWPGPVRLARCSITDR</sequence>
<dbReference type="AlphaFoldDB" id="A0A3M3X673"/>
<proteinExistence type="predicted"/>
<dbReference type="Proteomes" id="UP000274541">
    <property type="component" value="Unassembled WGS sequence"/>
</dbReference>
<gene>
    <name evidence="1" type="ORF">ALQ37_200231</name>
</gene>
<protein>
    <submittedName>
        <fullName evidence="1">Uncharacterized protein</fullName>
    </submittedName>
</protein>
<reference evidence="1 2" key="1">
    <citation type="submission" date="2018-08" db="EMBL/GenBank/DDBJ databases">
        <title>Recombination of ecologically and evolutionarily significant loci maintains genetic cohesion in the Pseudomonas syringae species complex.</title>
        <authorList>
            <person name="Dillon M."/>
            <person name="Thakur S."/>
            <person name="Almeida R.N.D."/>
            <person name="Weir B.S."/>
            <person name="Guttman D.S."/>
        </authorList>
    </citation>
    <scope>NUCLEOTIDE SEQUENCE [LARGE SCALE GENOMIC DNA]</scope>
    <source>
        <strain evidence="1 2">ICMP 4388</strain>
    </source>
</reference>
<evidence type="ECO:0000313" key="2">
    <source>
        <dbReference type="Proteomes" id="UP000274541"/>
    </source>
</evidence>
<dbReference type="EMBL" id="RBPX01000180">
    <property type="protein sequence ID" value="RMO65441.1"/>
    <property type="molecule type" value="Genomic_DNA"/>
</dbReference>
<comment type="caution">
    <text evidence="1">The sequence shown here is derived from an EMBL/GenBank/DDBJ whole genome shotgun (WGS) entry which is preliminary data.</text>
</comment>
<evidence type="ECO:0000313" key="1">
    <source>
        <dbReference type="EMBL" id="RMO65441.1"/>
    </source>
</evidence>
<accession>A0A3M3X673</accession>
<name>A0A3M3X673_PSEAP</name>
<organism evidence="1 2">
    <name type="scientific">Pseudomonas syringae pv. aptata</name>
    <dbReference type="NCBI Taxonomy" id="83167"/>
    <lineage>
        <taxon>Bacteria</taxon>
        <taxon>Pseudomonadati</taxon>
        <taxon>Pseudomonadota</taxon>
        <taxon>Gammaproteobacteria</taxon>
        <taxon>Pseudomonadales</taxon>
        <taxon>Pseudomonadaceae</taxon>
        <taxon>Pseudomonas</taxon>
        <taxon>Pseudomonas syringae</taxon>
    </lineage>
</organism>